<keyword evidence="4" id="KW-1185">Reference proteome</keyword>
<evidence type="ECO:0000313" key="4">
    <source>
        <dbReference type="Proteomes" id="UP001629367"/>
    </source>
</evidence>
<evidence type="ECO:0000313" key="3">
    <source>
        <dbReference type="EMBL" id="MFM0597281.1"/>
    </source>
</evidence>
<dbReference type="InterPro" id="IPR013762">
    <property type="entry name" value="Integrase-like_cat_sf"/>
</dbReference>
<dbReference type="Proteomes" id="UP001629367">
    <property type="component" value="Unassembled WGS sequence"/>
</dbReference>
<comment type="caution">
    <text evidence="3">The sequence shown here is derived from an EMBL/GenBank/DDBJ whole genome shotgun (WGS) entry which is preliminary data.</text>
</comment>
<dbReference type="SUPFAM" id="SSF56349">
    <property type="entry name" value="DNA breaking-rejoining enzymes"/>
    <property type="match status" value="1"/>
</dbReference>
<keyword evidence="1" id="KW-0233">DNA recombination</keyword>
<proteinExistence type="predicted"/>
<dbReference type="EMBL" id="JAQQBZ010000029">
    <property type="protein sequence ID" value="MFM0597281.1"/>
    <property type="molecule type" value="Genomic_DNA"/>
</dbReference>
<dbReference type="PROSITE" id="PS51898">
    <property type="entry name" value="TYR_RECOMBINASE"/>
    <property type="match status" value="1"/>
</dbReference>
<dbReference type="Pfam" id="PF00589">
    <property type="entry name" value="Phage_integrase"/>
    <property type="match status" value="1"/>
</dbReference>
<dbReference type="Gene3D" id="1.10.443.10">
    <property type="entry name" value="Intergrase catalytic core"/>
    <property type="match status" value="1"/>
</dbReference>
<evidence type="ECO:0000259" key="2">
    <source>
        <dbReference type="PROSITE" id="PS51898"/>
    </source>
</evidence>
<sequence length="692" mass="78023">MKVDGTEESSVKRERIFASGLSQEEYDEDELDAVEDELGLDLHGADRLLKGTKSLLLKKLNACPEGDFHVSDGSLYSDTRWRLTEDNVVKFDSQVAGVNDLKRSIMFHVLPEFNPWGGARSDNTTHTTGYNFGLLEKYVFSENKLNATETQIAAIDATRLNLALDRAKESGFLTTYRHVYFFVNLWLQLSAQRFIPESQRLKVAANRVITKERQMDIVEHHRRLGGIYKPLDEHQLTTLINYAIFWTERAMPALLEVRDILISQGVDKGYRRILTQKASHAAFLEERLTVVVDGVEVMKPSVNYNERVPKGYDRLYRFWDISWIRPYARALDSVRNAIFVWIAIVTGARKRELAVLTDEDILIDEASGEYSVRITRFKTTADPNFAGVQDIIPLPAFVGEIIRDYVALRDVRNFSKVKSLFGSHNHSRLGKSKSTYNAYIALEGIILSIQDALGLEGVHCHRFRKTIAEILINRDERNIDIIRLLFGHTSYTMTLKYIARNPYLVRGVVQAIEENYTNDLGAIISGLKSGVYAGQRADELAQKLSNREAIFAGKAIRAEIHDYISHLVRSGEPIYIHRTSLGTGTYCLTNDSYANGVKPPCIASRPLAEGSIPNPKNCQVECKNLILLDAAQTALNQNIRFYSNLVASDSLNERMLTAISAKILVAEQRLSELRARAASTEGIVDLSKRALS</sequence>
<dbReference type="InterPro" id="IPR011010">
    <property type="entry name" value="DNA_brk_join_enz"/>
</dbReference>
<feature type="domain" description="Tyr recombinase" evidence="2">
    <location>
        <begin position="314"/>
        <end position="517"/>
    </location>
</feature>
<protein>
    <submittedName>
        <fullName evidence="3">Tyrosine-type recombinase/integrase</fullName>
    </submittedName>
</protein>
<accession>A0ABW9DET3</accession>
<organism evidence="3 4">
    <name type="scientific">Paraburkholderia dilworthii</name>
    <dbReference type="NCBI Taxonomy" id="948106"/>
    <lineage>
        <taxon>Bacteria</taxon>
        <taxon>Pseudomonadati</taxon>
        <taxon>Pseudomonadota</taxon>
        <taxon>Betaproteobacteria</taxon>
        <taxon>Burkholderiales</taxon>
        <taxon>Burkholderiaceae</taxon>
        <taxon>Paraburkholderia</taxon>
    </lineage>
</organism>
<reference evidence="3 4" key="1">
    <citation type="journal article" date="2024" name="Chem. Sci.">
        <title>Discovery of megapolipeptins by genome mining of a Burkholderiales bacteria collection.</title>
        <authorList>
            <person name="Paulo B.S."/>
            <person name="Recchia M.J.J."/>
            <person name="Lee S."/>
            <person name="Fergusson C.H."/>
            <person name="Romanowski S.B."/>
            <person name="Hernandez A."/>
            <person name="Krull N."/>
            <person name="Liu D.Y."/>
            <person name="Cavanagh H."/>
            <person name="Bos A."/>
            <person name="Gray C.A."/>
            <person name="Murphy B.T."/>
            <person name="Linington R.G."/>
            <person name="Eustaquio A.S."/>
        </authorList>
    </citation>
    <scope>NUCLEOTIDE SEQUENCE [LARGE SCALE GENOMIC DNA]</scope>
    <source>
        <strain evidence="3 4">RL17-335-BIF-A</strain>
    </source>
</reference>
<name>A0ABW9DET3_9BURK</name>
<gene>
    <name evidence="3" type="ORF">PQQ68_30040</name>
</gene>
<dbReference type="InterPro" id="IPR002104">
    <property type="entry name" value="Integrase_catalytic"/>
</dbReference>
<evidence type="ECO:0000256" key="1">
    <source>
        <dbReference type="ARBA" id="ARBA00023172"/>
    </source>
</evidence>
<dbReference type="RefSeq" id="WP_408217972.1">
    <property type="nucleotide sequence ID" value="NZ_JAQQBZ010000029.1"/>
</dbReference>